<organism evidence="3 4">
    <name type="scientific">Leersia perrieri</name>
    <dbReference type="NCBI Taxonomy" id="77586"/>
    <lineage>
        <taxon>Eukaryota</taxon>
        <taxon>Viridiplantae</taxon>
        <taxon>Streptophyta</taxon>
        <taxon>Embryophyta</taxon>
        <taxon>Tracheophyta</taxon>
        <taxon>Spermatophyta</taxon>
        <taxon>Magnoliopsida</taxon>
        <taxon>Liliopsida</taxon>
        <taxon>Poales</taxon>
        <taxon>Poaceae</taxon>
        <taxon>BOP clade</taxon>
        <taxon>Oryzoideae</taxon>
        <taxon>Oryzeae</taxon>
        <taxon>Oryzinae</taxon>
        <taxon>Leersia</taxon>
    </lineage>
</organism>
<dbReference type="PANTHER" id="PTHR32285:SF144">
    <property type="entry name" value="OS07G0255900 PROTEIN"/>
    <property type="match status" value="1"/>
</dbReference>
<reference evidence="4" key="2">
    <citation type="submission" date="2013-12" db="EMBL/GenBank/DDBJ databases">
        <authorList>
            <person name="Yu Y."/>
            <person name="Lee S."/>
            <person name="de Baynast K."/>
            <person name="Wissotski M."/>
            <person name="Liu L."/>
            <person name="Talag J."/>
            <person name="Goicoechea J."/>
            <person name="Angelova A."/>
            <person name="Jetty R."/>
            <person name="Kudrna D."/>
            <person name="Golser W."/>
            <person name="Rivera L."/>
            <person name="Zhang J."/>
            <person name="Wing R."/>
        </authorList>
    </citation>
    <scope>NUCLEOTIDE SEQUENCE</scope>
</reference>
<dbReference type="GO" id="GO:0005794">
    <property type="term" value="C:Golgi apparatus"/>
    <property type="evidence" value="ECO:0007669"/>
    <property type="project" value="TreeGrafter"/>
</dbReference>
<evidence type="ECO:0000313" key="3">
    <source>
        <dbReference type="EnsemblPlants" id="LPERR07G07840.1"/>
    </source>
</evidence>
<comment type="similarity">
    <text evidence="1">Belongs to the PC-esterase family. TBL subfamily.</text>
</comment>
<name>A0A0D9WXD3_9ORYZ</name>
<reference evidence="3" key="3">
    <citation type="submission" date="2015-04" db="UniProtKB">
        <authorList>
            <consortium name="EnsemblPlants"/>
        </authorList>
    </citation>
    <scope>IDENTIFICATION</scope>
</reference>
<evidence type="ECO:0000259" key="2">
    <source>
        <dbReference type="Pfam" id="PF13839"/>
    </source>
</evidence>
<evidence type="ECO:0000313" key="4">
    <source>
        <dbReference type="Proteomes" id="UP000032180"/>
    </source>
</evidence>
<keyword evidence="4" id="KW-1185">Reference proteome</keyword>
<reference evidence="3 4" key="1">
    <citation type="submission" date="2012-08" db="EMBL/GenBank/DDBJ databases">
        <title>Oryza genome evolution.</title>
        <authorList>
            <person name="Wing R.A."/>
        </authorList>
    </citation>
    <scope>NUCLEOTIDE SEQUENCE</scope>
</reference>
<dbReference type="EnsemblPlants" id="LPERR07G07840.1">
    <property type="protein sequence ID" value="LPERR07G07840.1"/>
    <property type="gene ID" value="LPERR07G07840"/>
</dbReference>
<dbReference type="InterPro" id="IPR026057">
    <property type="entry name" value="TBL_C"/>
</dbReference>
<sequence length="302" mass="33900">MAGCSIPPLDAGSFLSVVHGKHIAFIGDSMVRNQAQSLICLLTSSAFPHRLVYHGADNYLDKYNYWRYTFPSHNVTVSFYWAPFLVKAKGKPKDDGLLYSYVHLNEPEDRWAADVDTIDVAVLGVGHWLLNGAIYYNGSDQAIGAHNAPPEFSNLTMVGYAWPLRTVYRTVMEWLLVSSGRRWRRQQWARTMVLTMFSPPYFEARPAKNPTEWVCMRTKPYEDGENAKDLETPALKEVKEIVYDEAEAARARYGDGDGGEVRIEVLDVTKLAAMRPDGHPGVYHDLSAAQGIAQGKKLILGK</sequence>
<feature type="domain" description="Trichome birefringence-like C-terminal" evidence="2">
    <location>
        <begin position="6"/>
        <end position="287"/>
    </location>
</feature>
<dbReference type="Proteomes" id="UP000032180">
    <property type="component" value="Chromosome 7"/>
</dbReference>
<dbReference type="InterPro" id="IPR029962">
    <property type="entry name" value="TBL"/>
</dbReference>
<dbReference type="AlphaFoldDB" id="A0A0D9WXD3"/>
<dbReference type="HOGENOM" id="CLU_922455_0_0_1"/>
<dbReference type="Pfam" id="PF13839">
    <property type="entry name" value="PC-Esterase"/>
    <property type="match status" value="1"/>
</dbReference>
<dbReference type="Gramene" id="LPERR07G07840.1">
    <property type="protein sequence ID" value="LPERR07G07840.1"/>
    <property type="gene ID" value="LPERR07G07840"/>
</dbReference>
<evidence type="ECO:0000256" key="1">
    <source>
        <dbReference type="ARBA" id="ARBA00007727"/>
    </source>
</evidence>
<proteinExistence type="inferred from homology"/>
<dbReference type="eggNOG" id="ENOG502QQXW">
    <property type="taxonomic scope" value="Eukaryota"/>
</dbReference>
<dbReference type="PANTHER" id="PTHR32285">
    <property type="entry name" value="PROTEIN TRICHOME BIREFRINGENCE-LIKE 9-RELATED"/>
    <property type="match status" value="1"/>
</dbReference>
<dbReference type="GO" id="GO:0016413">
    <property type="term" value="F:O-acetyltransferase activity"/>
    <property type="evidence" value="ECO:0007669"/>
    <property type="project" value="InterPro"/>
</dbReference>
<protein>
    <recommendedName>
        <fullName evidence="2">Trichome birefringence-like C-terminal domain-containing protein</fullName>
    </recommendedName>
</protein>
<dbReference type="STRING" id="77586.A0A0D9WXD3"/>
<accession>A0A0D9WXD3</accession>